<proteinExistence type="predicted"/>
<organism evidence="3 4">
    <name type="scientific">Lentinula aciculospora</name>
    <dbReference type="NCBI Taxonomy" id="153920"/>
    <lineage>
        <taxon>Eukaryota</taxon>
        <taxon>Fungi</taxon>
        <taxon>Dikarya</taxon>
        <taxon>Basidiomycota</taxon>
        <taxon>Agaricomycotina</taxon>
        <taxon>Agaricomycetes</taxon>
        <taxon>Agaricomycetidae</taxon>
        <taxon>Agaricales</taxon>
        <taxon>Marasmiineae</taxon>
        <taxon>Omphalotaceae</taxon>
        <taxon>Lentinula</taxon>
    </lineage>
</organism>
<accession>A0A9W9DSQ6</accession>
<keyword evidence="2" id="KW-0732">Signal</keyword>
<sequence length="159" mass="17410">MGNLLWLFIGAGAATVYARRHQHEGFQSGGSAHGCHSRISRSSASPPEVAQPPSPQRDTFFPDAPWNNHSASAPPSQNIPNTSSTSSLDPWAAEKERMREIGSQVGVNVLEFSESTLDTLLTSIASMKARVVQQRLDREKQEEMKKAAGEQKPDPPRYV</sequence>
<dbReference type="EMBL" id="JAOTPV010000005">
    <property type="protein sequence ID" value="KAJ4482590.1"/>
    <property type="molecule type" value="Genomic_DNA"/>
</dbReference>
<feature type="signal peptide" evidence="2">
    <location>
        <begin position="1"/>
        <end position="18"/>
    </location>
</feature>
<protein>
    <submittedName>
        <fullName evidence="3">Uncharacterized protein</fullName>
    </submittedName>
</protein>
<feature type="compositionally biased region" description="Polar residues" evidence="1">
    <location>
        <begin position="67"/>
        <end position="88"/>
    </location>
</feature>
<evidence type="ECO:0000256" key="2">
    <source>
        <dbReference type="SAM" id="SignalP"/>
    </source>
</evidence>
<reference evidence="3" key="1">
    <citation type="submission" date="2022-08" db="EMBL/GenBank/DDBJ databases">
        <title>A Global Phylogenomic Analysis of the Shiitake Genus Lentinula.</title>
        <authorList>
            <consortium name="DOE Joint Genome Institute"/>
            <person name="Sierra-Patev S."/>
            <person name="Min B."/>
            <person name="Naranjo-Ortiz M."/>
            <person name="Looney B."/>
            <person name="Konkel Z."/>
            <person name="Slot J.C."/>
            <person name="Sakamoto Y."/>
            <person name="Steenwyk J.L."/>
            <person name="Rokas A."/>
            <person name="Carro J."/>
            <person name="Camarero S."/>
            <person name="Ferreira P."/>
            <person name="Molpeceres G."/>
            <person name="Ruiz-Duenas F.J."/>
            <person name="Serrano A."/>
            <person name="Henrissat B."/>
            <person name="Drula E."/>
            <person name="Hughes K.W."/>
            <person name="Mata J.L."/>
            <person name="Ishikawa N.K."/>
            <person name="Vargas-Isla R."/>
            <person name="Ushijima S."/>
            <person name="Smith C.A."/>
            <person name="Ahrendt S."/>
            <person name="Andreopoulos W."/>
            <person name="He G."/>
            <person name="Labutti K."/>
            <person name="Lipzen A."/>
            <person name="Ng V."/>
            <person name="Riley R."/>
            <person name="Sandor L."/>
            <person name="Barry K."/>
            <person name="Martinez A.T."/>
            <person name="Xiao Y."/>
            <person name="Gibbons J.G."/>
            <person name="Terashima K."/>
            <person name="Grigoriev I.V."/>
            <person name="Hibbett D.S."/>
        </authorList>
    </citation>
    <scope>NUCLEOTIDE SEQUENCE</scope>
    <source>
        <strain evidence="3">JLM2183</strain>
    </source>
</reference>
<feature type="region of interest" description="Disordered" evidence="1">
    <location>
        <begin position="132"/>
        <end position="159"/>
    </location>
</feature>
<feature type="chain" id="PRO_5040776396" evidence="2">
    <location>
        <begin position="19"/>
        <end position="159"/>
    </location>
</feature>
<keyword evidence="4" id="KW-1185">Reference proteome</keyword>
<dbReference type="OrthoDB" id="2960209at2759"/>
<evidence type="ECO:0000313" key="4">
    <source>
        <dbReference type="Proteomes" id="UP001150266"/>
    </source>
</evidence>
<feature type="region of interest" description="Disordered" evidence="1">
    <location>
        <begin position="25"/>
        <end position="96"/>
    </location>
</feature>
<feature type="compositionally biased region" description="Basic and acidic residues" evidence="1">
    <location>
        <begin position="135"/>
        <end position="159"/>
    </location>
</feature>
<dbReference type="Proteomes" id="UP001150266">
    <property type="component" value="Unassembled WGS sequence"/>
</dbReference>
<name>A0A9W9DSQ6_9AGAR</name>
<comment type="caution">
    <text evidence="3">The sequence shown here is derived from an EMBL/GenBank/DDBJ whole genome shotgun (WGS) entry which is preliminary data.</text>
</comment>
<gene>
    <name evidence="3" type="ORF">J3R30DRAFT_3700137</name>
</gene>
<evidence type="ECO:0000313" key="3">
    <source>
        <dbReference type="EMBL" id="KAJ4482590.1"/>
    </source>
</evidence>
<dbReference type="AlphaFoldDB" id="A0A9W9DSQ6"/>
<evidence type="ECO:0000256" key="1">
    <source>
        <dbReference type="SAM" id="MobiDB-lite"/>
    </source>
</evidence>